<evidence type="ECO:0000313" key="2">
    <source>
        <dbReference type="Proteomes" id="UP001153331"/>
    </source>
</evidence>
<keyword evidence="2" id="KW-1185">Reference proteome</keyword>
<sequence length="4707" mass="505562">MDAEAALDTVASEQAAGGAAAEAEVAPVQDVWSREADAALPVQTASVEESAVAVGDADEADPVEDMSVETAGETVPPTESEVAPTTEPEAALEADATAPPTDPFAGLNKKQRQRVERKLKAEAEAKEAEAATAAAKAEKDAEEFPVETLPESAATAETTPGVEAAREVSALGESTSDAPLGVVAETANPDVAQANESATVDSLQQTSSTEEPAREALTTVDSIAEDPVAEASSALEVTRTESVATESLPAEPLPTEQPIASSSSTTEQVSEEAPVVAAELVDPFKGLNKKQRQKLERKLKAEAEADAEAKRRESVVVDTAPQDAVLEDAAAPHREDAGDVGSAEDKTVPIPAAAEGISESLSGVQADVHLDAPVQEDAARDIAGPASTEPSAGDSLSEPVMQEAVTKDEASKASSAPPTEPPAAETAEAPVEEPTPIDPFKGLNKKQRQKLEKKLKAEAEAKEKEEEAQAVAEQDSIAAVEPSPEIVATTTTEPGVAVEETIQREPEPDTVDTSTAEPIIDEASVAVPSKAEPEPIEPVDPFAGLSKKKRKKLEKKLAAEAAQREADLVVAETEMPPAATDGPLAREVIEEQGRITVLEGDAALPTSATAQVTDTHVVQDKGIEEPVATEATTADATTDPTPEIITAPEHTQITEPAPQLEAATDPFAGLNKTQRKKLEKKLRAEAAKKQEDEEAARAQEVNESGKPAELVSGETADEHIVAEEFGDDSWPAEDMLDEDVAATEEAVQREVTDPADESASQAVDMSIAKSEIAEPAAAGPSVGISNSAIETAASQELKATESTGIAETISAPEEPATASKKSKKKKKGKKGDSISEPQTPVNEISEPVLSTVIAEESRDVVEDLAATAPVDAPEVPISTEAIAAEPPQVEPVLKSTEETDTATSPAIDTTESAIDPQPTDTPPQETTIAEDTASSKKSKKKAKKDKRASVAESESSTPLVTAAEDDALVSSEQEAGASPPSEEFVDAVSTPDEALVTGEVVSGPEGMADINVGDGQAMGAETRESKTEEPKIEQPETVEESPVLSKKDKKKAKKNKRVSIAEDSLPGTPLVEEDRQLGAVDEAPTVVEQNTSSAVPGVPDVEQLPSEAPVEPESTIGGEVLEGVSAIEQPTLEISASEPAIDPSATELSTSGSPKTVQDEAPAALSKKDKKKAKKAKRGSVAETSESATPFETPTAELNMFSFDAPSTTAKVTEGPATTSEVAPEVISSVPEDTVSTDKFHDVATPDVEIEEPVVDVTNKVVVQEDSASMSKKDKKKAKKAKRASALDTETSEPVTPQEVFTDAAEEQVVDEPQTEVGEASTLTTAEEQAKGDQQTVIASSDTPIEAVPDDRPPPAPVEHPEPSPSVGVQEPSLEESAPLSKSQKKKAKKAKRASTVESEVSQPATPVEEVVKELAPTPALDTPSTTEEPAAAQTPIDEEDVWTGSFTSRKDKKKAKNQKQTAIDSFLADEATRAANVSEPQPSPSTPTTSETPISFSGIPSQYLPTNTDGSVGLAITSARGLQGGADGESAAEREITLLDAAAQQQEVGKEGELGDADAGLVEDVSGLQPELVREPEILDHSKDAEAAPVETVESQSDTLPTDTTFVAETEDTVVEPVPAIEAPTTPADEENLDLATGSKKKKKNKKNKRASTLDDSIQELVETTPALDVLPDNNVAQQVTEPLVAEQEAADIPDTVDTRTDVETTEQQTSTAEPPKKVEDSQQILPSNESFQEEPVIAKEQAGEQEIQDVQPAVVPVETVADAPTLSKKDKKKAKKAKKQSGSATPFEEPLTVVEPAAVDKDVVAEPEDVVQETPKQAQAAPLVKSEQEPAELAEKLEPQQEIAESLTHRDVETPQLETQPSPESAAQLEHRPAELATQLEPRQEDVQLVADRSIDVREPLDTPATIEKDVEVAEPVQLAQDVESEAAPALSKKEKKKNRKSKKLSGLSTPAEEVAPIVAVEEVKEMITPDATESVAEAVAEPYIETVAEPSSDSKDAVAPEKLQDPAVPVEPVEAVEKSIEAPVTHQTEPIDVRAVADGTARADEAQQDTHVEADQKEEIPTTVNTTIEPVQPAEDEWGYMSKKDRKKGKKAIRSGAETPRDDTLNVSARDIESTPAVPAESIEQPESITKETAEDVVLQEAAVPESSADIPSAADATAAVPVETVQEESTAPLSKKQKKKSKKNRASGTATPAIDEEPQEQNKDLQTPTHVESESRDITVDEALQELSSESTIKPELTTNVVSTSDETGAIVDQPQEIEQAQRVVSVEEPTVSVEEAVAHVPEPAIAEPDTAASTAKKSKKKKKKSGAATPLAEEVASPAIEDAASKAIESTASMTDVVPLVEDNIVTEADRVVLSDKSTFDEVDTAPETPQVTAFNEPPIKEEDTTQTLTQQSTTDLPPADPLLPAKAAPELEETEQPALSRKLSKKEKKAEKKGAVAPLEDEVVVDETAASGQRAEAALGAALAGGAAAAAIHELRTPVDAPVIDSVVEPVIDQDELASTPSKVEPLDVVAEDESAPMPKKGKKGKKARKQSLALESTEAAGSQPVETAEPISLPEALQVDAPAVDAATSDLPLPEPTPMEVDPPATTQNVFESRGLDTHQIAASGTVALPLPEPTPMEEQTIEPLSVAPEVVERSFDNTAIPPEQNVVFESETLSMNEQMVAKSQEDFTAPLDRKASKRNKKGKSSEIPAESTVSSSQITEEVTKDATEHVLSSEPPTTIEQEVDQHSSSENVEASTSFADADRQLQLQDVESMKTTPTQAPEPSEASVVVPAVVTEPIPVSSSRDVAVQQELSVDAGRALSPVEVLEDSLTRSASKKDKKKKRNSTRDANLAEKIDDRVVEVANPVEPTTLPEQLPSFYETTYNTETNQSLTQLREDSHFESQPRALSPSLETIRSDAADLRQRSEALDAAVAASEQHKEATVSQSSSMFDIVNLLNKKDKKQVVTPNDGGLPDPATPVAEPNATVETRDRVESAVETPSRKLSKKDKKKAKRAAVEAHEHTVSVVENVAMSDAPVDVAETRSVAEPTTGAALTTDEHMHEVEAKNEVIQDPVLTPLTELTPAIVSSQSDETSLSREPAFEELPEPSRKLSKKDKKRQARLDALATDTPATTSSEPLGRKESTAVAGEQKSVQVVKPVAEDDTLQIGLQEHAREAPVTMDDRAFSKEETTIPNSAVEDVVSTPVLTRKESKKDRKKSRKSKSSPETAFEVERPATAAESLVKPQANAPSQERDIFKDMPSTATVERSQRVAYQDEPVQSDRDLSGGVPNFTATRPSLEETDTIAGRNDLSHEQTSTTEKTFDAISEDVLPTLNKKGSKKHRLAALFEKQSPEQQREAERGLTHKRSGSVKNLAERFENQSRSVTPLQIVPAKSLSRAASEDQLRSVSPYDNLERLRSASPRHDVDFAAAVAAGLNESGFDPSYVINNSSFYRSRSASRHGDRDIAADDEVATARRRASVSKFGTMGRSSTSTSPTKLSFAPNSPTKASVEPMDRTLPRGIEVPLAATETPSFDPMDVLNDPTFGRRTSPPGVLEEADPEELYAPSKNKKLKGKKRRTTDAAMTASSMRKDGEETAAETPALENPSKESRAVETPAAFTGRKLSFNGRGDEPMRVLNVLEQSPMKDRKAERSSSGEVRREREERGRTVERDGPTTMSPQLGKDHGPVASTQGNEYPFPQVMVPEAGDTAARSLKEEDGSERKSRGAAELDVEVSSQEPHKRRTHPVSFHEEQPEEKRLHKPEVQRGANLEPAWSFSALDNSATSVEESLPKVSTTQDRAVVREERQHPQGPRTPRRKTVQDARNSREIEASPALPEHPASGGIEPSPPSDFVTKERASYLFDSSPSTRTYVTSPAIAPKTPNYSPQTVKSPVRTSAHHEQVSPTRDSRPSEPYQSIFGDPSEKKDAATTPLPKRARTPGTNSLGTITENSPDDPLVIKKGRSVADAGSGERETKSLRRTERNRSFSDRMRSPPPTPTPANRKSTPSAQDGSERQTPSRDSPWHQANDPVDRSVALSPARRLPHATPEPVKQQLAEIRDSPGLRSQQSLSNISKLRSPDTERPMSSMSMASNASNHSLRRVERTQSGDLRAAARLGEVSAPGASTSTEPNLSGIALAAGATAAFAAASKLRGEGKGRRASMAETFVSRDSSRVVAAYTNNIQEAMGEAPRSPMSPTRAPSLRKRQSMQIIDLQTQLDQLAEHNQSLESARLRAEETLHAQQHQRQVDEQLVQEAVEARDRQIHQRDIEIAQLRDTLQRLQEEISRLTELNNNLTEANRNLTNDTNERYAHLQSEGQLVHQQWQTSQRELDTLRSQHQQLTRGMEGALREEIGVALDERNAEISRLERELSGARDQIKSLQKQILASKKPGESFLTIRDEDYFDSACQQLCQHVQQWVLRFSKFSDTRACRLSSDIQADARLDAATREKIDKRLDNAVLDGSDVDSLLADRVRRRDVFMAIVMSMIWEYVFTRYLFGMDREQRQKLKSLEKTLSEVGPPRAVAQWRAITLTLLSKREPFMQQRAQDTEAVVHEIYSTLSTLLSPPTHLQQQIQASLRNVMRLAVELSIEMRTQRAEYIMLPPLQPEYDVHGDLVAKVTFNASLMNERSGETTSNDDLEARGAIVKVVLFPLVVKKGDDFGEGEDEIVVCPAQVLIAKPGKKKVVRVMSGAMSLHSRASSKGRSAVSLAPESSVMDLDDTNVL</sequence>
<protein>
    <submittedName>
        <fullName evidence="1">Uncharacterized protein</fullName>
    </submittedName>
</protein>
<proteinExistence type="predicted"/>
<name>A0ACC2I144_9PLEO</name>
<dbReference type="EMBL" id="JAPHNI010000658">
    <property type="protein sequence ID" value="KAJ8109082.1"/>
    <property type="molecule type" value="Genomic_DNA"/>
</dbReference>
<accession>A0ACC2I144</accession>
<reference evidence="1" key="1">
    <citation type="submission" date="2022-11" db="EMBL/GenBank/DDBJ databases">
        <title>Genome Sequence of Boeremia exigua.</title>
        <authorList>
            <person name="Buettner E."/>
        </authorList>
    </citation>
    <scope>NUCLEOTIDE SEQUENCE</scope>
    <source>
        <strain evidence="1">CU02</strain>
    </source>
</reference>
<evidence type="ECO:0000313" key="1">
    <source>
        <dbReference type="EMBL" id="KAJ8109082.1"/>
    </source>
</evidence>
<gene>
    <name evidence="1" type="ORF">OPT61_g7715</name>
</gene>
<comment type="caution">
    <text evidence="1">The sequence shown here is derived from an EMBL/GenBank/DDBJ whole genome shotgun (WGS) entry which is preliminary data.</text>
</comment>
<organism evidence="1 2">
    <name type="scientific">Boeremia exigua</name>
    <dbReference type="NCBI Taxonomy" id="749465"/>
    <lineage>
        <taxon>Eukaryota</taxon>
        <taxon>Fungi</taxon>
        <taxon>Dikarya</taxon>
        <taxon>Ascomycota</taxon>
        <taxon>Pezizomycotina</taxon>
        <taxon>Dothideomycetes</taxon>
        <taxon>Pleosporomycetidae</taxon>
        <taxon>Pleosporales</taxon>
        <taxon>Pleosporineae</taxon>
        <taxon>Didymellaceae</taxon>
        <taxon>Boeremia</taxon>
    </lineage>
</organism>
<dbReference type="Proteomes" id="UP001153331">
    <property type="component" value="Unassembled WGS sequence"/>
</dbReference>